<dbReference type="EMBL" id="JAADJZ010000008">
    <property type="protein sequence ID" value="KAF2873198.1"/>
    <property type="molecule type" value="Genomic_DNA"/>
</dbReference>
<evidence type="ECO:0000313" key="2">
    <source>
        <dbReference type="Proteomes" id="UP000481861"/>
    </source>
</evidence>
<reference evidence="1 2" key="1">
    <citation type="submission" date="2020-01" db="EMBL/GenBank/DDBJ databases">
        <authorList>
            <consortium name="DOE Joint Genome Institute"/>
            <person name="Haridas S."/>
            <person name="Albert R."/>
            <person name="Binder M."/>
            <person name="Bloem J."/>
            <person name="Labutti K."/>
            <person name="Salamov A."/>
            <person name="Andreopoulos B."/>
            <person name="Baker S.E."/>
            <person name="Barry K."/>
            <person name="Bills G."/>
            <person name="Bluhm B.H."/>
            <person name="Cannon C."/>
            <person name="Castanera R."/>
            <person name="Culley D.E."/>
            <person name="Daum C."/>
            <person name="Ezra D."/>
            <person name="Gonzalez J.B."/>
            <person name="Henrissat B."/>
            <person name="Kuo A."/>
            <person name="Liang C."/>
            <person name="Lipzen A."/>
            <person name="Lutzoni F."/>
            <person name="Magnuson J."/>
            <person name="Mondo S."/>
            <person name="Nolan M."/>
            <person name="Ohm R."/>
            <person name="Pangilinan J."/>
            <person name="Park H.-J.H."/>
            <person name="Ramirez L."/>
            <person name="Alfaro M."/>
            <person name="Sun H."/>
            <person name="Tritt A."/>
            <person name="Yoshinaga Y."/>
            <person name="Zwiers L.-H.L."/>
            <person name="Turgeon B.G."/>
            <person name="Goodwin S.B."/>
            <person name="Spatafora J.W."/>
            <person name="Crous P.W."/>
            <person name="Grigoriev I.V."/>
        </authorList>
    </citation>
    <scope>NUCLEOTIDE SEQUENCE [LARGE SCALE GENOMIC DNA]</scope>
    <source>
        <strain evidence="1 2">CBS 611.86</strain>
    </source>
</reference>
<accession>A0A7C8M9Z9</accession>
<protein>
    <submittedName>
        <fullName evidence="1">Uncharacterized protein</fullName>
    </submittedName>
</protein>
<proteinExistence type="predicted"/>
<evidence type="ECO:0000313" key="1">
    <source>
        <dbReference type="EMBL" id="KAF2873198.1"/>
    </source>
</evidence>
<sequence length="62" mass="6901">MTWKSWSWPFSLTVKVTLPPGLSSIIGAGTLPVFSPLGTDLRFLCTARRIEEGTKPVHWDQS</sequence>
<keyword evidence="2" id="KW-1185">Reference proteome</keyword>
<dbReference type="AlphaFoldDB" id="A0A7C8M9Z9"/>
<dbReference type="Proteomes" id="UP000481861">
    <property type="component" value="Unassembled WGS sequence"/>
</dbReference>
<comment type="caution">
    <text evidence="1">The sequence shown here is derived from an EMBL/GenBank/DDBJ whole genome shotgun (WGS) entry which is preliminary data.</text>
</comment>
<organism evidence="1 2">
    <name type="scientific">Massariosphaeria phaeospora</name>
    <dbReference type="NCBI Taxonomy" id="100035"/>
    <lineage>
        <taxon>Eukaryota</taxon>
        <taxon>Fungi</taxon>
        <taxon>Dikarya</taxon>
        <taxon>Ascomycota</taxon>
        <taxon>Pezizomycotina</taxon>
        <taxon>Dothideomycetes</taxon>
        <taxon>Pleosporomycetidae</taxon>
        <taxon>Pleosporales</taxon>
        <taxon>Pleosporales incertae sedis</taxon>
        <taxon>Massariosphaeria</taxon>
    </lineage>
</organism>
<gene>
    <name evidence="1" type="ORF">BDV95DRAFT_569084</name>
</gene>
<name>A0A7C8M9Z9_9PLEO</name>